<dbReference type="Pfam" id="PF08282">
    <property type="entry name" value="Hydrolase_3"/>
    <property type="match status" value="1"/>
</dbReference>
<dbReference type="Proteomes" id="UP000032431">
    <property type="component" value="Chromosome I"/>
</dbReference>
<evidence type="ECO:0000313" key="1">
    <source>
        <dbReference type="EMBL" id="CDZ23421.1"/>
    </source>
</evidence>
<dbReference type="EMBL" id="LM995447">
    <property type="protein sequence ID" value="CDZ23421.1"/>
    <property type="molecule type" value="Genomic_DNA"/>
</dbReference>
<dbReference type="OrthoDB" id="9810101at2"/>
<dbReference type="PANTHER" id="PTHR10000">
    <property type="entry name" value="PHOSPHOSERINE PHOSPHATASE"/>
    <property type="match status" value="1"/>
</dbReference>
<dbReference type="Gene3D" id="3.30.1240.10">
    <property type="match status" value="1"/>
</dbReference>
<proteinExistence type="predicted"/>
<dbReference type="AlphaFoldDB" id="A0A078KIP7"/>
<name>A0A078KIP7_9FIRM</name>
<dbReference type="KEGG" id="ccel:CCDG5_0278"/>
<accession>A0A078KIP7</accession>
<dbReference type="SMR" id="A0A078KIP7"/>
<dbReference type="GO" id="GO:0005829">
    <property type="term" value="C:cytosol"/>
    <property type="evidence" value="ECO:0007669"/>
    <property type="project" value="TreeGrafter"/>
</dbReference>
<dbReference type="GO" id="GO:0016791">
    <property type="term" value="F:phosphatase activity"/>
    <property type="evidence" value="ECO:0007669"/>
    <property type="project" value="TreeGrafter"/>
</dbReference>
<dbReference type="InterPro" id="IPR006379">
    <property type="entry name" value="HAD-SF_hydro_IIB"/>
</dbReference>
<dbReference type="Gene3D" id="3.40.50.1000">
    <property type="entry name" value="HAD superfamily/HAD-like"/>
    <property type="match status" value="1"/>
</dbReference>
<evidence type="ECO:0000313" key="2">
    <source>
        <dbReference type="Proteomes" id="UP000032431"/>
    </source>
</evidence>
<keyword evidence="2" id="KW-1185">Reference proteome</keyword>
<organism evidence="1 2">
    <name type="scientific">[Clostridium] cellulosi</name>
    <dbReference type="NCBI Taxonomy" id="29343"/>
    <lineage>
        <taxon>Bacteria</taxon>
        <taxon>Bacillati</taxon>
        <taxon>Bacillota</taxon>
        <taxon>Clostridia</taxon>
        <taxon>Eubacteriales</taxon>
        <taxon>Oscillospiraceae</taxon>
        <taxon>Oscillospiraceae incertae sedis</taxon>
    </lineage>
</organism>
<dbReference type="PANTHER" id="PTHR10000:SF8">
    <property type="entry name" value="HAD SUPERFAMILY HYDROLASE-LIKE, TYPE 3"/>
    <property type="match status" value="1"/>
</dbReference>
<dbReference type="SFLD" id="SFLDS00003">
    <property type="entry name" value="Haloacid_Dehalogenase"/>
    <property type="match status" value="1"/>
</dbReference>
<protein>
    <submittedName>
        <fullName evidence="1">Cof family hydrolase</fullName>
    </submittedName>
</protein>
<dbReference type="HOGENOM" id="CLU_044146_1_4_9"/>
<gene>
    <name evidence="1" type="ORF">CCDG5_0278</name>
</gene>
<dbReference type="PATRIC" id="fig|29343.3.peg.288"/>
<dbReference type="STRING" id="29343.CCDG5_0278"/>
<dbReference type="SUPFAM" id="SSF56784">
    <property type="entry name" value="HAD-like"/>
    <property type="match status" value="1"/>
</dbReference>
<dbReference type="InterPro" id="IPR023214">
    <property type="entry name" value="HAD_sf"/>
</dbReference>
<dbReference type="SFLD" id="SFLDG01140">
    <property type="entry name" value="C2.B:_Phosphomannomutase_and_P"/>
    <property type="match status" value="1"/>
</dbReference>
<dbReference type="NCBIfam" id="TIGR01484">
    <property type="entry name" value="HAD-SF-IIB"/>
    <property type="match status" value="1"/>
</dbReference>
<dbReference type="InterPro" id="IPR000150">
    <property type="entry name" value="Cof"/>
</dbReference>
<dbReference type="GO" id="GO:0000287">
    <property type="term" value="F:magnesium ion binding"/>
    <property type="evidence" value="ECO:0007669"/>
    <property type="project" value="TreeGrafter"/>
</dbReference>
<reference evidence="2" key="1">
    <citation type="submission" date="2014-07" db="EMBL/GenBank/DDBJ databases">
        <authorList>
            <person name="Wibberg D."/>
        </authorList>
    </citation>
    <scope>NUCLEOTIDE SEQUENCE [LARGE SCALE GENOMIC DNA]</scope>
    <source>
        <strain evidence="2">DG5</strain>
    </source>
</reference>
<dbReference type="NCBIfam" id="TIGR00099">
    <property type="entry name" value="Cof-subfamily"/>
    <property type="match status" value="1"/>
</dbReference>
<sequence>MKTLYLSDLDGTLLQRDEQLSDFTVKTINRLIEKGMMFSYATARSLSSASKVTGRLDIRLPVIINNGVFIKDPITGENLSAVTFSEEERAFAKEWFKKHGIFPIVYAFDGGAERVTYLKGSENEGKRHYLSSRKGDKRFRQAENTDELFRGEVYYYTCIGEKEELAPVFEHFAKDKRFRCVFQQEIYRPEYWCEIMPAGASKATALQRLKEMLNCDKIITFGDSANDIPMFEVSDECYAVENAVPELKEVADAVILSNTEDGVARWLCENFKL</sequence>
<keyword evidence="1" id="KW-0378">Hydrolase</keyword>
<dbReference type="InterPro" id="IPR036412">
    <property type="entry name" value="HAD-like_sf"/>
</dbReference>